<accession>A0A840UY60</accession>
<keyword evidence="8" id="KW-0413">Isomerase</keyword>
<keyword evidence="10" id="KW-0456">Lyase</keyword>
<comment type="subcellular location">
    <subcellularLocation>
        <location evidence="1">Peroxisome</location>
    </subcellularLocation>
</comment>
<dbReference type="GO" id="GO:0016853">
    <property type="term" value="F:isomerase activity"/>
    <property type="evidence" value="ECO:0007669"/>
    <property type="project" value="UniProtKB-KW"/>
</dbReference>
<dbReference type="RefSeq" id="WP_183352631.1">
    <property type="nucleotide sequence ID" value="NZ_JACHEO010000043.1"/>
</dbReference>
<name>A0A840UY60_9BACT</name>
<sequence>MNFETLAISETDGVVHIELNRADKANAMNGPMWKDLRSAFAWLSTSRARVGVLSGQGKHFTAGIDLDMLTEIRSEIAGMSEGRRQERLREMIVELQETISAAESCRKPILAAIHGACMGAGIDLATACDMRYATEDARFSVKEVDLAIVADVGTLQRLPRIIGEGLARELAFTGRNFDGKAAHDMKLVNQVFSDKDSLMTAALKTAAEIASKSPLTIRGIKDTLNYSRDHSVAEGLSYVSAKNAAILFSADLAEAMSAAQQKRTGRFED</sequence>
<dbReference type="Pfam" id="PF00378">
    <property type="entry name" value="ECH_1"/>
    <property type="match status" value="1"/>
</dbReference>
<evidence type="ECO:0000256" key="9">
    <source>
        <dbReference type="RuleBase" id="RU003707"/>
    </source>
</evidence>
<evidence type="ECO:0000256" key="2">
    <source>
        <dbReference type="ARBA" id="ARBA00005005"/>
    </source>
</evidence>
<evidence type="ECO:0000256" key="1">
    <source>
        <dbReference type="ARBA" id="ARBA00004275"/>
    </source>
</evidence>
<keyword evidence="5" id="KW-0007">Acetylation</keyword>
<gene>
    <name evidence="10" type="ORF">HNQ81_003519</name>
</gene>
<evidence type="ECO:0000256" key="3">
    <source>
        <dbReference type="ARBA" id="ARBA00005254"/>
    </source>
</evidence>
<reference evidence="10 11" key="1">
    <citation type="submission" date="2020-08" db="EMBL/GenBank/DDBJ databases">
        <title>Genomic Encyclopedia of Type Strains, Phase IV (KMG-IV): sequencing the most valuable type-strain genomes for metagenomic binning, comparative biology and taxonomic classification.</title>
        <authorList>
            <person name="Goeker M."/>
        </authorList>
    </citation>
    <scope>NUCLEOTIDE SEQUENCE [LARGE SCALE GENOMIC DNA]</scope>
    <source>
        <strain evidence="10 11">DSM 28570</strain>
    </source>
</reference>
<dbReference type="CDD" id="cd06558">
    <property type="entry name" value="crotonase-like"/>
    <property type="match status" value="1"/>
</dbReference>
<keyword evidence="11" id="KW-1185">Reference proteome</keyword>
<dbReference type="NCBIfam" id="NF004794">
    <property type="entry name" value="PRK06142.1"/>
    <property type="match status" value="1"/>
</dbReference>
<evidence type="ECO:0000256" key="6">
    <source>
        <dbReference type="ARBA" id="ARBA00023098"/>
    </source>
</evidence>
<dbReference type="InterPro" id="IPR001753">
    <property type="entry name" value="Enoyl-CoA_hydra/iso"/>
</dbReference>
<dbReference type="InterPro" id="IPR014748">
    <property type="entry name" value="Enoyl-CoA_hydra_C"/>
</dbReference>
<keyword evidence="6" id="KW-0443">Lipid metabolism</keyword>
<proteinExistence type="inferred from homology"/>
<comment type="pathway">
    <text evidence="2">Lipid metabolism; fatty acid beta-oxidation.</text>
</comment>
<dbReference type="SUPFAM" id="SSF52096">
    <property type="entry name" value="ClpP/crotonase"/>
    <property type="match status" value="1"/>
</dbReference>
<dbReference type="EC" id="4.2.1.17" evidence="10"/>
<dbReference type="UniPathway" id="UPA00659"/>
<dbReference type="FunFam" id="1.10.12.10:FF:000004">
    <property type="entry name" value="Delta3,5-delta2,4-dienoyl-CoA isomerase"/>
    <property type="match status" value="1"/>
</dbReference>
<keyword evidence="4" id="KW-0276">Fatty acid metabolism</keyword>
<evidence type="ECO:0000313" key="10">
    <source>
        <dbReference type="EMBL" id="MBB5349756.1"/>
    </source>
</evidence>
<evidence type="ECO:0000256" key="5">
    <source>
        <dbReference type="ARBA" id="ARBA00022990"/>
    </source>
</evidence>
<organism evidence="10 11">
    <name type="scientific">Desulfoprunum benzoelyticum</name>
    <dbReference type="NCBI Taxonomy" id="1506996"/>
    <lineage>
        <taxon>Bacteria</taxon>
        <taxon>Pseudomonadati</taxon>
        <taxon>Thermodesulfobacteriota</taxon>
        <taxon>Desulfobulbia</taxon>
        <taxon>Desulfobulbales</taxon>
        <taxon>Desulfobulbaceae</taxon>
        <taxon>Desulfoprunum</taxon>
    </lineage>
</organism>
<dbReference type="GO" id="GO:0004300">
    <property type="term" value="F:enoyl-CoA hydratase activity"/>
    <property type="evidence" value="ECO:0007669"/>
    <property type="project" value="UniProtKB-EC"/>
</dbReference>
<comment type="caution">
    <text evidence="10">The sequence shown here is derived from an EMBL/GenBank/DDBJ whole genome shotgun (WGS) entry which is preliminary data.</text>
</comment>
<dbReference type="EMBL" id="JACHEO010000043">
    <property type="protein sequence ID" value="MBB5349756.1"/>
    <property type="molecule type" value="Genomic_DNA"/>
</dbReference>
<dbReference type="Gene3D" id="1.10.12.10">
    <property type="entry name" value="Lyase 2-enoyl-coa Hydratase, Chain A, domain 2"/>
    <property type="match status" value="1"/>
</dbReference>
<dbReference type="AlphaFoldDB" id="A0A840UY60"/>
<dbReference type="FunFam" id="3.90.226.10:FF:000024">
    <property type="entry name" value="Delta3,5-delta2,4-dienoyl-CoA isomerase"/>
    <property type="match status" value="1"/>
</dbReference>
<protein>
    <submittedName>
        <fullName evidence="10">Enoyl-CoA hydratase</fullName>
        <ecNumber evidence="10">4.2.1.17</ecNumber>
    </submittedName>
</protein>
<dbReference type="PANTHER" id="PTHR43149">
    <property type="entry name" value="ENOYL-COA HYDRATASE"/>
    <property type="match status" value="1"/>
</dbReference>
<dbReference type="InterPro" id="IPR045002">
    <property type="entry name" value="Ech1-like"/>
</dbReference>
<evidence type="ECO:0000256" key="8">
    <source>
        <dbReference type="ARBA" id="ARBA00023235"/>
    </source>
</evidence>
<dbReference type="InterPro" id="IPR029045">
    <property type="entry name" value="ClpP/crotonase-like_dom_sf"/>
</dbReference>
<keyword evidence="7" id="KW-0576">Peroxisome</keyword>
<dbReference type="PROSITE" id="PS00166">
    <property type="entry name" value="ENOYL_COA_HYDRATASE"/>
    <property type="match status" value="1"/>
</dbReference>
<evidence type="ECO:0000313" key="11">
    <source>
        <dbReference type="Proteomes" id="UP000539642"/>
    </source>
</evidence>
<dbReference type="Gene3D" id="3.90.226.10">
    <property type="entry name" value="2-enoyl-CoA Hydratase, Chain A, domain 1"/>
    <property type="match status" value="1"/>
</dbReference>
<dbReference type="InterPro" id="IPR018376">
    <property type="entry name" value="Enoyl-CoA_hyd/isom_CS"/>
</dbReference>
<dbReference type="Proteomes" id="UP000539642">
    <property type="component" value="Unassembled WGS sequence"/>
</dbReference>
<dbReference type="GO" id="GO:0006635">
    <property type="term" value="P:fatty acid beta-oxidation"/>
    <property type="evidence" value="ECO:0007669"/>
    <property type="project" value="UniProtKB-UniPathway"/>
</dbReference>
<dbReference type="GO" id="GO:0005737">
    <property type="term" value="C:cytoplasm"/>
    <property type="evidence" value="ECO:0007669"/>
    <property type="project" value="UniProtKB-ARBA"/>
</dbReference>
<evidence type="ECO:0000256" key="7">
    <source>
        <dbReference type="ARBA" id="ARBA00023140"/>
    </source>
</evidence>
<comment type="similarity">
    <text evidence="3 9">Belongs to the enoyl-CoA hydratase/isomerase family.</text>
</comment>
<evidence type="ECO:0000256" key="4">
    <source>
        <dbReference type="ARBA" id="ARBA00022832"/>
    </source>
</evidence>